<dbReference type="SUPFAM" id="SSF49870">
    <property type="entry name" value="Osmotin, thaumatin-like protein"/>
    <property type="match status" value="1"/>
</dbReference>
<gene>
    <name evidence="1" type="ORF">K444DRAFT_620540</name>
</gene>
<dbReference type="Gene3D" id="2.60.110.10">
    <property type="entry name" value="Thaumatin"/>
    <property type="match status" value="1"/>
</dbReference>
<keyword evidence="2" id="KW-1185">Reference proteome</keyword>
<dbReference type="InterPro" id="IPR001938">
    <property type="entry name" value="Thaumatin"/>
</dbReference>
<sequence length="103" mass="11428">MGACAYRSINATLDDVKKVCPKTNLWKEGKVFGCESDCKLTRMEKHCCVGEWAERFGPKACRESSSFLAELCPAAYSWPYGDQGVVDVCYAPKAVHAVFTPIR</sequence>
<dbReference type="InterPro" id="IPR037176">
    <property type="entry name" value="Osmotin/thaumatin-like_sf"/>
</dbReference>
<dbReference type="InParanoid" id="A0A2J6SKY7"/>
<dbReference type="GeneID" id="36589806"/>
<reference evidence="1 2" key="1">
    <citation type="submission" date="2016-04" db="EMBL/GenBank/DDBJ databases">
        <title>A degradative enzymes factory behind the ericoid mycorrhizal symbiosis.</title>
        <authorList>
            <consortium name="DOE Joint Genome Institute"/>
            <person name="Martino E."/>
            <person name="Morin E."/>
            <person name="Grelet G."/>
            <person name="Kuo A."/>
            <person name="Kohler A."/>
            <person name="Daghino S."/>
            <person name="Barry K."/>
            <person name="Choi C."/>
            <person name="Cichocki N."/>
            <person name="Clum A."/>
            <person name="Copeland A."/>
            <person name="Hainaut M."/>
            <person name="Haridas S."/>
            <person name="Labutti K."/>
            <person name="Lindquist E."/>
            <person name="Lipzen A."/>
            <person name="Khouja H.-R."/>
            <person name="Murat C."/>
            <person name="Ohm R."/>
            <person name="Olson A."/>
            <person name="Spatafora J."/>
            <person name="Veneault-Fourrey C."/>
            <person name="Henrissat B."/>
            <person name="Grigoriev I."/>
            <person name="Martin F."/>
            <person name="Perotto S."/>
        </authorList>
    </citation>
    <scope>NUCLEOTIDE SEQUENCE [LARGE SCALE GENOMIC DNA]</scope>
    <source>
        <strain evidence="1 2">E</strain>
    </source>
</reference>
<evidence type="ECO:0000313" key="1">
    <source>
        <dbReference type="EMBL" id="PMD51432.1"/>
    </source>
</evidence>
<dbReference type="EMBL" id="KZ613912">
    <property type="protein sequence ID" value="PMD51432.1"/>
    <property type="molecule type" value="Genomic_DNA"/>
</dbReference>
<dbReference type="Proteomes" id="UP000235371">
    <property type="component" value="Unassembled WGS sequence"/>
</dbReference>
<dbReference type="OrthoDB" id="430315at2759"/>
<accession>A0A2J6SKY7</accession>
<dbReference type="RefSeq" id="XP_024728336.1">
    <property type="nucleotide sequence ID" value="XM_024881729.1"/>
</dbReference>
<protein>
    <submittedName>
        <fullName evidence="1">Uncharacterized protein</fullName>
    </submittedName>
</protein>
<proteinExistence type="predicted"/>
<evidence type="ECO:0000313" key="2">
    <source>
        <dbReference type="Proteomes" id="UP000235371"/>
    </source>
</evidence>
<dbReference type="PROSITE" id="PS51367">
    <property type="entry name" value="THAUMATIN_2"/>
    <property type="match status" value="1"/>
</dbReference>
<organism evidence="1 2">
    <name type="scientific">Hyaloscypha bicolor E</name>
    <dbReference type="NCBI Taxonomy" id="1095630"/>
    <lineage>
        <taxon>Eukaryota</taxon>
        <taxon>Fungi</taxon>
        <taxon>Dikarya</taxon>
        <taxon>Ascomycota</taxon>
        <taxon>Pezizomycotina</taxon>
        <taxon>Leotiomycetes</taxon>
        <taxon>Helotiales</taxon>
        <taxon>Hyaloscyphaceae</taxon>
        <taxon>Hyaloscypha</taxon>
        <taxon>Hyaloscypha bicolor</taxon>
    </lineage>
</organism>
<dbReference type="Pfam" id="PF00314">
    <property type="entry name" value="Thaumatin"/>
    <property type="match status" value="1"/>
</dbReference>
<name>A0A2J6SKY7_9HELO</name>
<dbReference type="AlphaFoldDB" id="A0A2J6SKY7"/>
<dbReference type="STRING" id="1095630.A0A2J6SKY7"/>